<dbReference type="RefSeq" id="WP_162542397.1">
    <property type="nucleotide sequence ID" value="NZ_CP017195.1"/>
</dbReference>
<accession>A0A7L4WDY2</accession>
<dbReference type="AlphaFoldDB" id="A0A7L4WDY2"/>
<dbReference type="Proteomes" id="UP000516280">
    <property type="component" value="Chromosome"/>
</dbReference>
<dbReference type="Pfam" id="PF11683">
    <property type="entry name" value="DUF3278"/>
    <property type="match status" value="1"/>
</dbReference>
<evidence type="ECO:0000313" key="3">
    <source>
        <dbReference type="EMBL" id="QDJ28399.1"/>
    </source>
</evidence>
<keyword evidence="1" id="KW-0812">Transmembrane</keyword>
<dbReference type="EMBL" id="CP017195">
    <property type="protein sequence ID" value="QDJ28399.1"/>
    <property type="molecule type" value="Genomic_DNA"/>
</dbReference>
<feature type="transmembrane region" description="Helical" evidence="1">
    <location>
        <begin position="64"/>
        <end position="85"/>
    </location>
</feature>
<keyword evidence="5" id="KW-1185">Reference proteome</keyword>
<evidence type="ECO:0000313" key="4">
    <source>
        <dbReference type="Proteomes" id="UP000516280"/>
    </source>
</evidence>
<evidence type="ECO:0000256" key="1">
    <source>
        <dbReference type="SAM" id="Phobius"/>
    </source>
</evidence>
<evidence type="ECO:0000313" key="2">
    <source>
        <dbReference type="EMBL" id="MCJ1978005.1"/>
    </source>
</evidence>
<keyword evidence="1" id="KW-1133">Transmembrane helix</keyword>
<reference evidence="3 4" key="1">
    <citation type="submission" date="2016-09" db="EMBL/GenBank/DDBJ databases">
        <title>Lactic acid bacteria from MAP meat Genome sequencing and assembly.</title>
        <authorList>
            <person name="Behr J."/>
            <person name="Hilgarth M."/>
            <person name="Vogel R.F."/>
        </authorList>
    </citation>
    <scope>NUCLEOTIDE SEQUENCE [LARGE SCALE GENOMIC DNA]</scope>
    <source>
        <strain evidence="3 4">TMW21615</strain>
    </source>
</reference>
<reference evidence="2 5" key="3">
    <citation type="journal article" date="2022" name="Microbiol. Res.">
        <title>Comparative genome analysis, predicted lifestyle and antimicrobial strategies of Lactococcus carnosus and Lactococcus paracarnosus isolated from meat.</title>
        <authorList>
            <person name="Werum V."/>
            <person name="Ehrmann M."/>
            <person name="Vogel R."/>
            <person name="Hilgarth M."/>
        </authorList>
    </citation>
    <scope>NUCLEOTIDE SEQUENCE [LARGE SCALE GENOMIC DNA]</scope>
    <source>
        <strain evidence="2 5">TMW21897</strain>
    </source>
</reference>
<organism evidence="3 4">
    <name type="scientific">Pseudolactococcus paracarnosus</name>
    <dbReference type="NCBI Taxonomy" id="2749962"/>
    <lineage>
        <taxon>Bacteria</taxon>
        <taxon>Bacillati</taxon>
        <taxon>Bacillota</taxon>
        <taxon>Bacilli</taxon>
        <taxon>Lactobacillales</taxon>
        <taxon>Streptococcaceae</taxon>
        <taxon>Pseudolactococcus</taxon>
    </lineage>
</organism>
<reference evidence="2" key="2">
    <citation type="submission" date="2020-01" db="EMBL/GenBank/DDBJ databases">
        <authorList>
            <person name="Hilgarth M."/>
            <person name="Vogel R.F."/>
        </authorList>
    </citation>
    <scope>NUCLEOTIDE SEQUENCE</scope>
    <source>
        <strain evidence="2">TMW21897</strain>
    </source>
</reference>
<gene>
    <name evidence="3" type="ORF">BHS01_07615</name>
    <name evidence="2" type="ORF">GYN19_08570</name>
</gene>
<proteinExistence type="predicted"/>
<keyword evidence="1" id="KW-0472">Membrane</keyword>
<evidence type="ECO:0000313" key="5">
    <source>
        <dbReference type="Proteomes" id="UP001522462"/>
    </source>
</evidence>
<dbReference type="KEGG" id="lpaa:BHS01_07615"/>
<feature type="transmembrane region" description="Helical" evidence="1">
    <location>
        <begin position="37"/>
        <end position="58"/>
    </location>
</feature>
<dbReference type="Proteomes" id="UP001522462">
    <property type="component" value="Unassembled WGS sequence"/>
</dbReference>
<sequence length="176" mass="20327">MKNKESLRIRIIKRFYGIAGDYDEYKEKEVNRIGNNAFMALWCYFMITNFIACLFAFKYPTETLEVYICTNAFVSIFVVTTYIIIASKKSKLNDVDIKNTDLKTEKKKVLRSSILAGLQFGIGMYFLGALTAWVTENETFLSYVSTPKNLITSILQSIFFGAFMYVIARCRIKKQL</sequence>
<dbReference type="InterPro" id="IPR021697">
    <property type="entry name" value="DUF3278"/>
</dbReference>
<feature type="transmembrane region" description="Helical" evidence="1">
    <location>
        <begin position="150"/>
        <end position="168"/>
    </location>
</feature>
<feature type="transmembrane region" description="Helical" evidence="1">
    <location>
        <begin position="113"/>
        <end position="135"/>
    </location>
</feature>
<name>A0A7L4WDY2_9LACT</name>
<protein>
    <submittedName>
        <fullName evidence="2">DUF3278 domain-containing protein</fullName>
    </submittedName>
</protein>
<dbReference type="EMBL" id="JAAEDA010000013">
    <property type="protein sequence ID" value="MCJ1978005.1"/>
    <property type="molecule type" value="Genomic_DNA"/>
</dbReference>